<evidence type="ECO:0000313" key="1">
    <source>
        <dbReference type="EMBL" id="KAG0425475.1"/>
    </source>
</evidence>
<accession>A0AC60PY50</accession>
<organism evidence="1 2">
    <name type="scientific">Ixodes persulcatus</name>
    <name type="common">Taiga tick</name>
    <dbReference type="NCBI Taxonomy" id="34615"/>
    <lineage>
        <taxon>Eukaryota</taxon>
        <taxon>Metazoa</taxon>
        <taxon>Ecdysozoa</taxon>
        <taxon>Arthropoda</taxon>
        <taxon>Chelicerata</taxon>
        <taxon>Arachnida</taxon>
        <taxon>Acari</taxon>
        <taxon>Parasitiformes</taxon>
        <taxon>Ixodida</taxon>
        <taxon>Ixodoidea</taxon>
        <taxon>Ixodidae</taxon>
        <taxon>Ixodinae</taxon>
        <taxon>Ixodes</taxon>
    </lineage>
</organism>
<proteinExistence type="predicted"/>
<comment type="caution">
    <text evidence="1">The sequence shown here is derived from an EMBL/GenBank/DDBJ whole genome shotgun (WGS) entry which is preliminary data.</text>
</comment>
<protein>
    <submittedName>
        <fullName evidence="1">Uncharacterized protein</fullName>
    </submittedName>
</protein>
<sequence>MAAAIVARLCGFHFVEGELPALRRALSLAEAESTPYGLVILSDSKAALTQLANLERALPLTGELANAAIMLQR</sequence>
<name>A0AC60PY50_IXOPE</name>
<dbReference type="EMBL" id="JABSTQ010009838">
    <property type="protein sequence ID" value="KAG0425475.1"/>
    <property type="molecule type" value="Genomic_DNA"/>
</dbReference>
<gene>
    <name evidence="1" type="ORF">HPB47_027356</name>
</gene>
<keyword evidence="2" id="KW-1185">Reference proteome</keyword>
<evidence type="ECO:0000313" key="2">
    <source>
        <dbReference type="Proteomes" id="UP000805193"/>
    </source>
</evidence>
<dbReference type="Proteomes" id="UP000805193">
    <property type="component" value="Unassembled WGS sequence"/>
</dbReference>
<reference evidence="1 2" key="1">
    <citation type="journal article" date="2020" name="Cell">
        <title>Large-Scale Comparative Analyses of Tick Genomes Elucidate Their Genetic Diversity and Vector Capacities.</title>
        <authorList>
            <consortium name="Tick Genome and Microbiome Consortium (TIGMIC)"/>
            <person name="Jia N."/>
            <person name="Wang J."/>
            <person name="Shi W."/>
            <person name="Du L."/>
            <person name="Sun Y."/>
            <person name="Zhan W."/>
            <person name="Jiang J.F."/>
            <person name="Wang Q."/>
            <person name="Zhang B."/>
            <person name="Ji P."/>
            <person name="Bell-Sakyi L."/>
            <person name="Cui X.M."/>
            <person name="Yuan T.T."/>
            <person name="Jiang B.G."/>
            <person name="Yang W.F."/>
            <person name="Lam T.T."/>
            <person name="Chang Q.C."/>
            <person name="Ding S.J."/>
            <person name="Wang X.J."/>
            <person name="Zhu J.G."/>
            <person name="Ruan X.D."/>
            <person name="Zhao L."/>
            <person name="Wei J.T."/>
            <person name="Ye R.Z."/>
            <person name="Que T.C."/>
            <person name="Du C.H."/>
            <person name="Zhou Y.H."/>
            <person name="Cheng J.X."/>
            <person name="Dai P.F."/>
            <person name="Guo W.B."/>
            <person name="Han X.H."/>
            <person name="Huang E.J."/>
            <person name="Li L.F."/>
            <person name="Wei W."/>
            <person name="Gao Y.C."/>
            <person name="Liu J.Z."/>
            <person name="Shao H.Z."/>
            <person name="Wang X."/>
            <person name="Wang C.C."/>
            <person name="Yang T.C."/>
            <person name="Huo Q.B."/>
            <person name="Li W."/>
            <person name="Chen H.Y."/>
            <person name="Chen S.E."/>
            <person name="Zhou L.G."/>
            <person name="Ni X.B."/>
            <person name="Tian J.H."/>
            <person name="Sheng Y."/>
            <person name="Liu T."/>
            <person name="Pan Y.S."/>
            <person name="Xia L.Y."/>
            <person name="Li J."/>
            <person name="Zhao F."/>
            <person name="Cao W.C."/>
        </authorList>
    </citation>
    <scope>NUCLEOTIDE SEQUENCE [LARGE SCALE GENOMIC DNA]</scope>
    <source>
        <strain evidence="1">Iper-2018</strain>
    </source>
</reference>